<dbReference type="RefSeq" id="WP_013605639.1">
    <property type="nucleotide sequence ID" value="NC_015151.1"/>
</dbReference>
<dbReference type="EMBL" id="CP002529">
    <property type="protein sequence ID" value="ADY02478.1"/>
    <property type="molecule type" value="Genomic_DNA"/>
</dbReference>
<feature type="region of interest" description="Disordered" evidence="1">
    <location>
        <begin position="100"/>
        <end position="122"/>
    </location>
</feature>
<dbReference type="OrthoDB" id="28066at2157"/>
<name>F0QXZ2_VULM7</name>
<dbReference type="GeneID" id="10289935"/>
<sequence>MTDGRITAAKVRLCNPRDSGKCLELDLLVDMGSTYTWIKASRLRELEIEPMKRWRFRTVEDRIIERHRRSNNRAHGREDNSNRSLYPGIQAEALGMYPLEDPRLEVNPTTKQPKKTKALPAI</sequence>
<gene>
    <name evidence="2" type="ordered locus">VMUT_2283</name>
</gene>
<evidence type="ECO:0000313" key="3">
    <source>
        <dbReference type="Proteomes" id="UP000007485"/>
    </source>
</evidence>
<dbReference type="KEGG" id="vmo:VMUT_2283"/>
<evidence type="ECO:0000313" key="2">
    <source>
        <dbReference type="EMBL" id="ADY02478.1"/>
    </source>
</evidence>
<organism evidence="2 3">
    <name type="scientific">Vulcanisaeta moutnovskia (strain 768-28)</name>
    <dbReference type="NCBI Taxonomy" id="985053"/>
    <lineage>
        <taxon>Archaea</taxon>
        <taxon>Thermoproteota</taxon>
        <taxon>Thermoprotei</taxon>
        <taxon>Thermoproteales</taxon>
        <taxon>Thermoproteaceae</taxon>
        <taxon>Vulcanisaeta</taxon>
    </lineage>
</organism>
<evidence type="ECO:0000256" key="1">
    <source>
        <dbReference type="SAM" id="MobiDB-lite"/>
    </source>
</evidence>
<dbReference type="AlphaFoldDB" id="F0QXZ2"/>
<feature type="compositionally biased region" description="Basic residues" evidence="1">
    <location>
        <begin position="112"/>
        <end position="122"/>
    </location>
</feature>
<keyword evidence="3" id="KW-1185">Reference proteome</keyword>
<accession>F0QXZ2</accession>
<reference evidence="2 3" key="1">
    <citation type="journal article" date="2011" name="J. Bacteriol.">
        <title>Complete genome sequence of 'Vulcanisaeta moutnovskia' strain 768-28, a novel member of the hyperthermophilic crenarchaeal genus vulcanisaeta.</title>
        <authorList>
            <person name="Gumerov V.M."/>
            <person name="Mardanov A.V."/>
            <person name="Beletsky A.V."/>
            <person name="Prokofeva M.I."/>
            <person name="Bonch-Osmolovskaya E.A."/>
            <person name="Ravin N.V."/>
            <person name="Skryabin K.G."/>
        </authorList>
    </citation>
    <scope>NUCLEOTIDE SEQUENCE [LARGE SCALE GENOMIC DNA]</scope>
    <source>
        <strain evidence="2 3">768-28</strain>
    </source>
</reference>
<dbReference type="Proteomes" id="UP000007485">
    <property type="component" value="Chromosome"/>
</dbReference>
<feature type="region of interest" description="Disordered" evidence="1">
    <location>
        <begin position="66"/>
        <end position="87"/>
    </location>
</feature>
<dbReference type="HOGENOM" id="CLU_145188_2_0_2"/>
<dbReference type="eggNOG" id="arCOG03744">
    <property type="taxonomic scope" value="Archaea"/>
</dbReference>
<protein>
    <submittedName>
        <fullName evidence="2">Uncharacterized protein</fullName>
    </submittedName>
</protein>
<proteinExistence type="predicted"/>